<dbReference type="InterPro" id="IPR055592">
    <property type="entry name" value="DUF7168"/>
</dbReference>
<gene>
    <name evidence="3" type="ORF">RZ57_00410</name>
</gene>
<dbReference type="InterPro" id="IPR016868">
    <property type="entry name" value="Phage_B3_Orf5"/>
</dbReference>
<evidence type="ECO:0000313" key="3">
    <source>
        <dbReference type="EMBL" id="AKO31717.1"/>
    </source>
</evidence>
<name>A0AAC8UB49_HAEDC</name>
<evidence type="ECO:0000259" key="2">
    <source>
        <dbReference type="Pfam" id="PF23771"/>
    </source>
</evidence>
<accession>A0AAC8UB49</accession>
<dbReference type="RefSeq" id="WP_064083071.1">
    <property type="nucleotide sequence ID" value="NZ_CP011218.1"/>
</dbReference>
<organism evidence="3 4">
    <name type="scientific">Haemophilus ducreyi</name>
    <dbReference type="NCBI Taxonomy" id="730"/>
    <lineage>
        <taxon>Bacteria</taxon>
        <taxon>Pseudomonadati</taxon>
        <taxon>Pseudomonadota</taxon>
        <taxon>Gammaproteobacteria</taxon>
        <taxon>Pasteurellales</taxon>
        <taxon>Pasteurellaceae</taxon>
        <taxon>Haemophilus</taxon>
    </lineage>
</organism>
<dbReference type="AlphaFoldDB" id="A0AAC8UB49"/>
<feature type="domain" description="DUF2786" evidence="1">
    <location>
        <begin position="5"/>
        <end position="43"/>
    </location>
</feature>
<dbReference type="InterPro" id="IPR024498">
    <property type="entry name" value="DUF2786"/>
</dbReference>
<dbReference type="Proteomes" id="UP000060132">
    <property type="component" value="Chromosome"/>
</dbReference>
<feature type="domain" description="DUF7168" evidence="2">
    <location>
        <begin position="51"/>
        <end position="191"/>
    </location>
</feature>
<reference evidence="3 4" key="1">
    <citation type="journal article" date="2015" name="PLoS Negl. Trop. Dis.">
        <title>Haemophilus ducreyi Cutaneous Ulcer Strains Are Nearly Identical to Class I Genital Ulcer Strains.</title>
        <authorList>
            <person name="Gangaiah D."/>
            <person name="Webb K.M."/>
            <person name="Humphreys T.L."/>
            <person name="Fortney K.R."/>
            <person name="Toh E."/>
            <person name="Tai A."/>
            <person name="Katz S.S."/>
            <person name="Pillay A."/>
            <person name="Chen C.Y."/>
            <person name="Roberts S.A."/>
            <person name="Munson R.S.Jr."/>
            <person name="Spinola S.M."/>
        </authorList>
    </citation>
    <scope>NUCLEOTIDE SEQUENCE [LARGE SCALE GENOMIC DNA]</scope>
    <source>
        <strain evidence="4">CLU2</strain>
    </source>
</reference>
<evidence type="ECO:0000313" key="4">
    <source>
        <dbReference type="Proteomes" id="UP000060132"/>
    </source>
</evidence>
<evidence type="ECO:0000259" key="1">
    <source>
        <dbReference type="Pfam" id="PF10979"/>
    </source>
</evidence>
<dbReference type="Pfam" id="PF10979">
    <property type="entry name" value="DUF2786"/>
    <property type="match status" value="1"/>
</dbReference>
<protein>
    <recommendedName>
        <fullName evidence="5">DUF2786 domain-containing protein</fullName>
    </recommendedName>
</protein>
<dbReference type="Pfam" id="PF23771">
    <property type="entry name" value="DUF7168"/>
    <property type="match status" value="1"/>
</dbReference>
<dbReference type="PIRSF" id="PIRSF028111">
    <property type="entry name" value="UCP028111"/>
    <property type="match status" value="1"/>
</dbReference>
<proteinExistence type="predicted"/>
<sequence length="245" mass="27965">MQNEKTLRKIKKLLALSKSSNPHEAAKALEMAQKLMQENRINQVEIEFSQYHGKQKTAKKSARYVHQLVGVITRAFGVDAYMSNFYPDKDEAEEKMHVVFYGAEERPEIASYCFDVLYRQLQTARKEFLATQSKRLKRSTLISRGDEFCQGWVFGVHENVKEFAMTPEEKGKLERYRYNGFKDLQTAKVRDAGETRDYGLALSQGYKQGSKVTLNHGVNGKETTKLGGDEMKENNGWIACNLGSA</sequence>
<evidence type="ECO:0008006" key="5">
    <source>
        <dbReference type="Google" id="ProtNLM"/>
    </source>
</evidence>
<dbReference type="EMBL" id="CP011219">
    <property type="protein sequence ID" value="AKO31717.1"/>
    <property type="molecule type" value="Genomic_DNA"/>
</dbReference>